<gene>
    <name evidence="5" type="ORF">C7459_103163</name>
</gene>
<dbReference type="AlphaFoldDB" id="A0A316DGC6"/>
<sequence>MIKTTTKLFLGLGFVLLAGVTGAVVYGNGLWKATSHSTVQPPTVVPAPQQTALPPTVDPAAQSSTAFAIRGVIEGFYGQPWSQEQRLDMLSFMSEHHLNTYVYAPKDDPYQRLRWGDPYPATEASRMAALAKRANEVGVKFVYSISPGLPAPLPGQVLTAEMERAAITCSAPADRAKLAAKVEQMRGFGVHTVLLSFDDVQERLQPADQEAYGGDLARAHAELANWLLKKGRERDPQFMLWFAPTTYYGLQDNPYWQTMRTTLDPQVPVIWTGEQILSPRITVAQADAAATLLGRQPLVWDNYPVNDFTYAIKKKPELFLGPLEGRDPELGTHTAGLLSNPMLQPEASKIALATIGDYLDHPNTYRPEVAWATAVQEVVGGGAFEPLLTFAKYAVKSPVHTAGNPDFAKKVAAYQANHADVAPLRAELETLRDLPQEVHATVENQALLAEIDPWLNKLAAEGVAGLLALDLAQKGANDPAHADLRRQLDAKLRTLAGDPTTIGSEVYEFAKSIEK</sequence>
<feature type="active site" description="Proton donor" evidence="3">
    <location>
        <position position="199"/>
    </location>
</feature>
<dbReference type="InterPro" id="IPR049019">
    <property type="entry name" value="NagJ-like_helical"/>
</dbReference>
<evidence type="ECO:0000259" key="4">
    <source>
        <dbReference type="PROSITE" id="PS52009"/>
    </source>
</evidence>
<dbReference type="InterPro" id="IPR017853">
    <property type="entry name" value="GH"/>
</dbReference>
<dbReference type="Proteomes" id="UP000245634">
    <property type="component" value="Unassembled WGS sequence"/>
</dbReference>
<dbReference type="GO" id="GO:1901135">
    <property type="term" value="P:carbohydrate derivative metabolic process"/>
    <property type="evidence" value="ECO:0007669"/>
    <property type="project" value="UniProtKB-ARBA"/>
</dbReference>
<dbReference type="PROSITE" id="PS52009">
    <property type="entry name" value="GH84"/>
    <property type="match status" value="1"/>
</dbReference>
<accession>A0A316DGC6</accession>
<feature type="domain" description="GH84" evidence="4">
    <location>
        <begin position="68"/>
        <end position="363"/>
    </location>
</feature>
<dbReference type="EMBL" id="QGGL01000003">
    <property type="protein sequence ID" value="PWK15623.1"/>
    <property type="molecule type" value="Genomic_DNA"/>
</dbReference>
<evidence type="ECO:0000256" key="1">
    <source>
        <dbReference type="ARBA" id="ARBA00022801"/>
    </source>
</evidence>
<dbReference type="RefSeq" id="WP_109686840.1">
    <property type="nucleotide sequence ID" value="NZ_QGGL01000003.1"/>
</dbReference>
<dbReference type="Gene3D" id="1.20.58.460">
    <property type="entry name" value="Hyaluronidase post-catalytic domain-like"/>
    <property type="match status" value="1"/>
</dbReference>
<comment type="caution">
    <text evidence="5">The sequence shown here is derived from an EMBL/GenBank/DDBJ whole genome shotgun (WGS) entry which is preliminary data.</text>
</comment>
<dbReference type="OrthoDB" id="9760892at2"/>
<evidence type="ECO:0000313" key="5">
    <source>
        <dbReference type="EMBL" id="PWK15623.1"/>
    </source>
</evidence>
<dbReference type="InterPro" id="IPR051822">
    <property type="entry name" value="Glycosyl_Hydrolase_84"/>
</dbReference>
<evidence type="ECO:0000313" key="6">
    <source>
        <dbReference type="Proteomes" id="UP000245634"/>
    </source>
</evidence>
<dbReference type="Pfam" id="PF07555">
    <property type="entry name" value="NAGidase"/>
    <property type="match status" value="1"/>
</dbReference>
<dbReference type="Pfam" id="PF21774">
    <property type="entry name" value="NagJ_C"/>
    <property type="match status" value="1"/>
</dbReference>
<dbReference type="PANTHER" id="PTHR13170">
    <property type="entry name" value="O-GLCNACASE"/>
    <property type="match status" value="1"/>
</dbReference>
<dbReference type="SUPFAM" id="SSF140657">
    <property type="entry name" value="Hyaluronidase post-catalytic domain-like"/>
    <property type="match status" value="1"/>
</dbReference>
<name>A0A316DGC6_9BACL</name>
<keyword evidence="2 3" id="KW-0326">Glycosidase</keyword>
<protein>
    <submittedName>
        <fullName evidence="5">Hyaluronoglucosaminidase</fullName>
    </submittedName>
</protein>
<dbReference type="GO" id="GO:0015929">
    <property type="term" value="F:hexosaminidase activity"/>
    <property type="evidence" value="ECO:0007669"/>
    <property type="project" value="UniProtKB-ARBA"/>
</dbReference>
<reference evidence="5 6" key="1">
    <citation type="submission" date="2018-05" db="EMBL/GenBank/DDBJ databases">
        <title>Genomic Encyclopedia of Type Strains, Phase IV (KMG-IV): sequencing the most valuable type-strain genomes for metagenomic binning, comparative biology and taxonomic classification.</title>
        <authorList>
            <person name="Goeker M."/>
        </authorList>
    </citation>
    <scope>NUCLEOTIDE SEQUENCE [LARGE SCALE GENOMIC DNA]</scope>
    <source>
        <strain evidence="5 6">DSM 18773</strain>
    </source>
</reference>
<organism evidence="5 6">
    <name type="scientific">Tumebacillus permanentifrigoris</name>
    <dbReference type="NCBI Taxonomy" id="378543"/>
    <lineage>
        <taxon>Bacteria</taxon>
        <taxon>Bacillati</taxon>
        <taxon>Bacillota</taxon>
        <taxon>Bacilli</taxon>
        <taxon>Bacillales</taxon>
        <taxon>Alicyclobacillaceae</taxon>
        <taxon>Tumebacillus</taxon>
    </lineage>
</organism>
<evidence type="ECO:0000256" key="2">
    <source>
        <dbReference type="ARBA" id="ARBA00023295"/>
    </source>
</evidence>
<keyword evidence="6" id="KW-1185">Reference proteome</keyword>
<evidence type="ECO:0000256" key="3">
    <source>
        <dbReference type="PROSITE-ProRule" id="PRU01353"/>
    </source>
</evidence>
<dbReference type="Gene3D" id="3.20.20.80">
    <property type="entry name" value="Glycosidases"/>
    <property type="match status" value="1"/>
</dbReference>
<keyword evidence="1 3" id="KW-0378">Hydrolase</keyword>
<dbReference type="SUPFAM" id="SSF51445">
    <property type="entry name" value="(Trans)glycosidases"/>
    <property type="match status" value="1"/>
</dbReference>
<proteinExistence type="inferred from homology"/>
<dbReference type="PANTHER" id="PTHR13170:SF16">
    <property type="entry name" value="PROTEIN O-GLCNACASE"/>
    <property type="match status" value="1"/>
</dbReference>
<comment type="similarity">
    <text evidence="3">Belongs to the glycosyl hydrolase 84 family.</text>
</comment>
<dbReference type="InterPro" id="IPR011496">
    <property type="entry name" value="O-GlcNAcase_cat"/>
</dbReference>